<dbReference type="PROSITE" id="PS51471">
    <property type="entry name" value="FE2OG_OXY"/>
    <property type="match status" value="1"/>
</dbReference>
<dbReference type="Gene3D" id="2.60.120.620">
    <property type="entry name" value="q2cbj1_9rhob like domain"/>
    <property type="match status" value="1"/>
</dbReference>
<dbReference type="Pfam" id="PF13640">
    <property type="entry name" value="2OG-FeII_Oxy_3"/>
    <property type="match status" value="1"/>
</dbReference>
<evidence type="ECO:0000256" key="1">
    <source>
        <dbReference type="RuleBase" id="RU003682"/>
    </source>
</evidence>
<dbReference type="AlphaFoldDB" id="A0A4Y7TEK5"/>
<keyword evidence="1" id="KW-0560">Oxidoreductase</keyword>
<feature type="region of interest" description="Disordered" evidence="2">
    <location>
        <begin position="439"/>
        <end position="465"/>
    </location>
</feature>
<keyword evidence="1" id="KW-0479">Metal-binding</keyword>
<dbReference type="Proteomes" id="UP000298030">
    <property type="component" value="Unassembled WGS sequence"/>
</dbReference>
<dbReference type="PANTHER" id="PTHR33099">
    <property type="entry name" value="FE2OG DIOXYGENASE DOMAIN-CONTAINING PROTEIN"/>
    <property type="match status" value="1"/>
</dbReference>
<keyword evidence="5" id="KW-1185">Reference proteome</keyword>
<evidence type="ECO:0000313" key="5">
    <source>
        <dbReference type="Proteomes" id="UP000298030"/>
    </source>
</evidence>
<evidence type="ECO:0000259" key="3">
    <source>
        <dbReference type="PROSITE" id="PS51471"/>
    </source>
</evidence>
<dbReference type="InterPro" id="IPR044862">
    <property type="entry name" value="Pro_4_hyd_alph_FE2OG_OXY"/>
</dbReference>
<sequence length="465" mass="51628">MAPLSIGSKNPIVAALKKDVLDIVAPNLCHGTVRLDPSEGSLFYKKNESSEARFLDFASGNLKDEDIQRLVEASERATFGRNNEDILDESYRKAWKMDASQFSSQFDVSKSGILDIVHDQLLRYAKSTKNIEAHLYKLNVYGPGSFFKAHVDTPLSDKLFATLVIVLPTIHAGGNLLLGEDGALLNFDSAKRVYDPKTKAPRVAFVAFYSDIEHQVLPVESGYRVTLTYSLHFSVFNGPLMLKSLSSDSFTTVLKSFATAIASPSILPKGGALGFGLLYRYPIDPKNTNLREFTGALKGNDALLRAVCKFLGLEPSVKILYSEPDGDTFLSDEVTYGEDISDLYGDGIPLKKRMRDAGGKLVVGYGDSASSFKLPVLWVTQPSEMVTTDIAYVTYGNEANLSFMYGDLVLAATFPAYRQRVQHLKKKFPHMLTKKELEDIETALEDFPEEEEEEEKEKEEESDED</sequence>
<evidence type="ECO:0000256" key="2">
    <source>
        <dbReference type="SAM" id="MobiDB-lite"/>
    </source>
</evidence>
<comment type="caution">
    <text evidence="4">The sequence shown here is derived from an EMBL/GenBank/DDBJ whole genome shotgun (WGS) entry which is preliminary data.</text>
</comment>
<organism evidence="4 5">
    <name type="scientific">Coprinellus micaceus</name>
    <name type="common">Glistening ink-cap mushroom</name>
    <name type="synonym">Coprinus micaceus</name>
    <dbReference type="NCBI Taxonomy" id="71717"/>
    <lineage>
        <taxon>Eukaryota</taxon>
        <taxon>Fungi</taxon>
        <taxon>Dikarya</taxon>
        <taxon>Basidiomycota</taxon>
        <taxon>Agaricomycotina</taxon>
        <taxon>Agaricomycetes</taxon>
        <taxon>Agaricomycetidae</taxon>
        <taxon>Agaricales</taxon>
        <taxon>Agaricineae</taxon>
        <taxon>Psathyrellaceae</taxon>
        <taxon>Coprinellus</taxon>
    </lineage>
</organism>
<gene>
    <name evidence="4" type="ORF">FA13DRAFT_1731566</name>
</gene>
<comment type="similarity">
    <text evidence="1">Belongs to the iron/ascorbate-dependent oxidoreductase family.</text>
</comment>
<accession>A0A4Y7TEK5</accession>
<dbReference type="PANTHER" id="PTHR33099:SF14">
    <property type="entry name" value="PROLYL 4-HYDROXYLASE ALPHA SUBUNIT FE(2+) 2OG DIOXYGENASE DOMAIN-CONTAINING PROTEIN"/>
    <property type="match status" value="1"/>
</dbReference>
<name>A0A4Y7TEK5_COPMI</name>
<dbReference type="OrthoDB" id="27483at2759"/>
<dbReference type="InterPro" id="IPR005123">
    <property type="entry name" value="Oxoglu/Fe-dep_dioxygenase_dom"/>
</dbReference>
<protein>
    <recommendedName>
        <fullName evidence="3">Fe2OG dioxygenase domain-containing protein</fullName>
    </recommendedName>
</protein>
<proteinExistence type="inferred from homology"/>
<reference evidence="4 5" key="1">
    <citation type="journal article" date="2019" name="Nat. Ecol. Evol.">
        <title>Megaphylogeny resolves global patterns of mushroom evolution.</title>
        <authorList>
            <person name="Varga T."/>
            <person name="Krizsan K."/>
            <person name="Foldi C."/>
            <person name="Dima B."/>
            <person name="Sanchez-Garcia M."/>
            <person name="Sanchez-Ramirez S."/>
            <person name="Szollosi G.J."/>
            <person name="Szarkandi J.G."/>
            <person name="Papp V."/>
            <person name="Albert L."/>
            <person name="Andreopoulos W."/>
            <person name="Angelini C."/>
            <person name="Antonin V."/>
            <person name="Barry K.W."/>
            <person name="Bougher N.L."/>
            <person name="Buchanan P."/>
            <person name="Buyck B."/>
            <person name="Bense V."/>
            <person name="Catcheside P."/>
            <person name="Chovatia M."/>
            <person name="Cooper J."/>
            <person name="Damon W."/>
            <person name="Desjardin D."/>
            <person name="Finy P."/>
            <person name="Geml J."/>
            <person name="Haridas S."/>
            <person name="Hughes K."/>
            <person name="Justo A."/>
            <person name="Karasinski D."/>
            <person name="Kautmanova I."/>
            <person name="Kiss B."/>
            <person name="Kocsube S."/>
            <person name="Kotiranta H."/>
            <person name="LaButti K.M."/>
            <person name="Lechner B.E."/>
            <person name="Liimatainen K."/>
            <person name="Lipzen A."/>
            <person name="Lukacs Z."/>
            <person name="Mihaltcheva S."/>
            <person name="Morgado L.N."/>
            <person name="Niskanen T."/>
            <person name="Noordeloos M.E."/>
            <person name="Ohm R.A."/>
            <person name="Ortiz-Santana B."/>
            <person name="Ovrebo C."/>
            <person name="Racz N."/>
            <person name="Riley R."/>
            <person name="Savchenko A."/>
            <person name="Shiryaev A."/>
            <person name="Soop K."/>
            <person name="Spirin V."/>
            <person name="Szebenyi C."/>
            <person name="Tomsovsky M."/>
            <person name="Tulloss R.E."/>
            <person name="Uehling J."/>
            <person name="Grigoriev I.V."/>
            <person name="Vagvolgyi C."/>
            <person name="Papp T."/>
            <person name="Martin F.M."/>
            <person name="Miettinen O."/>
            <person name="Hibbett D.S."/>
            <person name="Nagy L.G."/>
        </authorList>
    </citation>
    <scope>NUCLEOTIDE SEQUENCE [LARGE SCALE GENOMIC DNA]</scope>
    <source>
        <strain evidence="4 5">FP101781</strain>
    </source>
</reference>
<evidence type="ECO:0000313" key="4">
    <source>
        <dbReference type="EMBL" id="TEB32368.1"/>
    </source>
</evidence>
<feature type="domain" description="Fe2OG dioxygenase" evidence="3">
    <location>
        <begin position="130"/>
        <end position="233"/>
    </location>
</feature>
<dbReference type="GO" id="GO:0046872">
    <property type="term" value="F:metal ion binding"/>
    <property type="evidence" value="ECO:0007669"/>
    <property type="project" value="UniProtKB-KW"/>
</dbReference>
<keyword evidence="1" id="KW-0408">Iron</keyword>
<dbReference type="GO" id="GO:0016491">
    <property type="term" value="F:oxidoreductase activity"/>
    <property type="evidence" value="ECO:0007669"/>
    <property type="project" value="UniProtKB-KW"/>
</dbReference>
<dbReference type="EMBL" id="QPFP01000015">
    <property type="protein sequence ID" value="TEB32368.1"/>
    <property type="molecule type" value="Genomic_DNA"/>
</dbReference>